<protein>
    <recommendedName>
        <fullName evidence="5 9">Riboflavin synthase</fullName>
        <ecNumber evidence="4 9">2.5.1.9</ecNumber>
    </recommendedName>
</protein>
<evidence type="ECO:0000256" key="3">
    <source>
        <dbReference type="ARBA" id="ARBA00004887"/>
    </source>
</evidence>
<feature type="repeat" description="Lumazine-binding" evidence="10">
    <location>
        <begin position="97"/>
        <end position="193"/>
    </location>
</feature>
<evidence type="ECO:0000259" key="11">
    <source>
        <dbReference type="PROSITE" id="PS51177"/>
    </source>
</evidence>
<evidence type="ECO:0000313" key="12">
    <source>
        <dbReference type="EMBL" id="KIE42344.1"/>
    </source>
</evidence>
<dbReference type="PIRSF" id="PIRSF000498">
    <property type="entry name" value="Riboflavin_syn_A"/>
    <property type="match status" value="1"/>
</dbReference>
<organism evidence="12 13">
    <name type="scientific">Geobacter soli</name>
    <dbReference type="NCBI Taxonomy" id="1510391"/>
    <lineage>
        <taxon>Bacteria</taxon>
        <taxon>Pseudomonadati</taxon>
        <taxon>Thermodesulfobacteriota</taxon>
        <taxon>Desulfuromonadia</taxon>
        <taxon>Geobacterales</taxon>
        <taxon>Geobacteraceae</taxon>
        <taxon>Geobacter</taxon>
    </lineage>
</organism>
<evidence type="ECO:0000256" key="1">
    <source>
        <dbReference type="ARBA" id="ARBA00000968"/>
    </source>
</evidence>
<feature type="domain" description="Lumazine-binding" evidence="11">
    <location>
        <begin position="97"/>
        <end position="193"/>
    </location>
</feature>
<dbReference type="NCBIfam" id="NF006767">
    <property type="entry name" value="PRK09289.1"/>
    <property type="match status" value="1"/>
</dbReference>
<sequence>MFTGLIEDVGTARRLERRGEAARLAVATALPLESVNLGDSVAVNGACLTVVAKGGGELTFDVSPESLERTTIGSLATGAPVNLERALRLGDRLGGHLVTGHVDLVATIEGRREVSGNILFTFRMASGFSRYLVAKGSVAVDGISLTVNTVDADSFSVNVIPHTAAKTTLEHRRPGDRVNIETDILGKYIERLLGGGGEPRKGDNGVTLELLAKNGFL</sequence>
<dbReference type="FunFam" id="2.40.30.20:FF:000003">
    <property type="entry name" value="Riboflavin synthase, alpha subunit"/>
    <property type="match status" value="1"/>
</dbReference>
<dbReference type="RefSeq" id="WP_039644837.1">
    <property type="nucleotide sequence ID" value="NZ_JXBL01000001.1"/>
</dbReference>
<name>A0A0C1TN75_9BACT</name>
<evidence type="ECO:0000256" key="8">
    <source>
        <dbReference type="ARBA" id="ARBA00022737"/>
    </source>
</evidence>
<keyword evidence="13" id="KW-1185">Reference proteome</keyword>
<feature type="domain" description="Lumazine-binding" evidence="11">
    <location>
        <begin position="1"/>
        <end position="96"/>
    </location>
</feature>
<dbReference type="PROSITE" id="PS51177">
    <property type="entry name" value="LUMAZINE_BIND"/>
    <property type="match status" value="2"/>
</dbReference>
<evidence type="ECO:0000313" key="13">
    <source>
        <dbReference type="Proteomes" id="UP000031433"/>
    </source>
</evidence>
<dbReference type="PANTHER" id="PTHR21098:SF12">
    <property type="entry name" value="RIBOFLAVIN SYNTHASE"/>
    <property type="match status" value="1"/>
</dbReference>
<dbReference type="PANTHER" id="PTHR21098">
    <property type="entry name" value="RIBOFLAVIN SYNTHASE ALPHA CHAIN"/>
    <property type="match status" value="1"/>
</dbReference>
<comment type="function">
    <text evidence="2">Catalyzes the dismutation of two molecules of 6,7-dimethyl-8-ribityllumazine, resulting in the formation of riboflavin and 5-amino-6-(D-ribitylamino)uracil.</text>
</comment>
<evidence type="ECO:0000256" key="6">
    <source>
        <dbReference type="ARBA" id="ARBA00022619"/>
    </source>
</evidence>
<comment type="pathway">
    <text evidence="3">Cofactor biosynthesis; riboflavin biosynthesis; riboflavin from 2-hydroxy-3-oxobutyl phosphate and 5-amino-6-(D-ribitylamino)uracil: step 2/2.</text>
</comment>
<comment type="catalytic activity">
    <reaction evidence="1">
        <text>2 6,7-dimethyl-8-(1-D-ribityl)lumazine + H(+) = 5-amino-6-(D-ribitylamino)uracil + riboflavin</text>
        <dbReference type="Rhea" id="RHEA:20772"/>
        <dbReference type="ChEBI" id="CHEBI:15378"/>
        <dbReference type="ChEBI" id="CHEBI:15934"/>
        <dbReference type="ChEBI" id="CHEBI:57986"/>
        <dbReference type="ChEBI" id="CHEBI:58201"/>
        <dbReference type="EC" id="2.5.1.9"/>
    </reaction>
</comment>
<evidence type="ECO:0000256" key="7">
    <source>
        <dbReference type="ARBA" id="ARBA00022679"/>
    </source>
</evidence>
<dbReference type="GO" id="GO:0004746">
    <property type="term" value="F:riboflavin synthase activity"/>
    <property type="evidence" value="ECO:0007669"/>
    <property type="project" value="UniProtKB-UniRule"/>
</dbReference>
<evidence type="ECO:0000256" key="5">
    <source>
        <dbReference type="ARBA" id="ARBA00013950"/>
    </source>
</evidence>
<evidence type="ECO:0000256" key="2">
    <source>
        <dbReference type="ARBA" id="ARBA00002803"/>
    </source>
</evidence>
<proteinExistence type="predicted"/>
<comment type="caution">
    <text evidence="12">The sequence shown here is derived from an EMBL/GenBank/DDBJ whole genome shotgun (WGS) entry which is preliminary data.</text>
</comment>
<dbReference type="InterPro" id="IPR017938">
    <property type="entry name" value="Riboflavin_synthase-like_b-brl"/>
</dbReference>
<dbReference type="Pfam" id="PF00677">
    <property type="entry name" value="Lum_binding"/>
    <property type="match status" value="2"/>
</dbReference>
<dbReference type="Gene3D" id="2.40.30.20">
    <property type="match status" value="2"/>
</dbReference>
<reference evidence="12 13" key="1">
    <citation type="submission" date="2015-01" db="EMBL/GenBank/DDBJ databases">
        <title>Genome sequence of the anaerobic bacterium Geobacter soli GSS01, a dissimilatory Fe(III) reducer from soil.</title>
        <authorList>
            <person name="Yang G."/>
            <person name="Zhou S."/>
        </authorList>
    </citation>
    <scope>NUCLEOTIDE SEQUENCE [LARGE SCALE GENOMIC DNA]</scope>
    <source>
        <strain evidence="12 13">GSS01</strain>
    </source>
</reference>
<accession>A0A0C1TN75</accession>
<gene>
    <name evidence="12" type="ORF">SE37_06750</name>
</gene>
<keyword evidence="8" id="KW-0677">Repeat</keyword>
<dbReference type="EC" id="2.5.1.9" evidence="4 9"/>
<dbReference type="FunFam" id="2.40.30.20:FF:000011">
    <property type="entry name" value="Riboflavin synthase alpha subunit"/>
    <property type="match status" value="1"/>
</dbReference>
<evidence type="ECO:0000256" key="10">
    <source>
        <dbReference type="PROSITE-ProRule" id="PRU00524"/>
    </source>
</evidence>
<dbReference type="InterPro" id="IPR023366">
    <property type="entry name" value="ATP_synth_asu-like_sf"/>
</dbReference>
<dbReference type="AlphaFoldDB" id="A0A0C1TN75"/>
<dbReference type="GO" id="GO:0009231">
    <property type="term" value="P:riboflavin biosynthetic process"/>
    <property type="evidence" value="ECO:0007669"/>
    <property type="project" value="UniProtKB-KW"/>
</dbReference>
<dbReference type="CDD" id="cd00402">
    <property type="entry name" value="Riboflavin_synthase_like"/>
    <property type="match status" value="1"/>
</dbReference>
<dbReference type="SUPFAM" id="SSF63380">
    <property type="entry name" value="Riboflavin synthase domain-like"/>
    <property type="match status" value="2"/>
</dbReference>
<dbReference type="NCBIfam" id="TIGR00187">
    <property type="entry name" value="ribE"/>
    <property type="match status" value="1"/>
</dbReference>
<feature type="repeat" description="Lumazine-binding" evidence="10">
    <location>
        <begin position="1"/>
        <end position="96"/>
    </location>
</feature>
<dbReference type="Proteomes" id="UP000031433">
    <property type="component" value="Unassembled WGS sequence"/>
</dbReference>
<dbReference type="EMBL" id="JXBL01000001">
    <property type="protein sequence ID" value="KIE42344.1"/>
    <property type="molecule type" value="Genomic_DNA"/>
</dbReference>
<keyword evidence="6" id="KW-0686">Riboflavin biosynthesis</keyword>
<dbReference type="InterPro" id="IPR026017">
    <property type="entry name" value="Lumazine-bd_dom"/>
</dbReference>
<dbReference type="NCBIfam" id="NF009566">
    <property type="entry name" value="PRK13020.1"/>
    <property type="match status" value="1"/>
</dbReference>
<evidence type="ECO:0000256" key="4">
    <source>
        <dbReference type="ARBA" id="ARBA00012827"/>
    </source>
</evidence>
<dbReference type="InterPro" id="IPR001783">
    <property type="entry name" value="Lumazine-bd"/>
</dbReference>
<keyword evidence="7" id="KW-0808">Transferase</keyword>
<evidence type="ECO:0000256" key="9">
    <source>
        <dbReference type="NCBIfam" id="TIGR00187"/>
    </source>
</evidence>